<dbReference type="PANTHER" id="PTHR24148">
    <property type="entry name" value="ANKYRIN REPEAT DOMAIN-CONTAINING PROTEIN 39 HOMOLOG-RELATED"/>
    <property type="match status" value="1"/>
</dbReference>
<dbReference type="Pfam" id="PF26639">
    <property type="entry name" value="Het-6_barrel"/>
    <property type="match status" value="1"/>
</dbReference>
<organism evidence="2 3">
    <name type="scientific">Setomelanomma holmii</name>
    <dbReference type="NCBI Taxonomy" id="210430"/>
    <lineage>
        <taxon>Eukaryota</taxon>
        <taxon>Fungi</taxon>
        <taxon>Dikarya</taxon>
        <taxon>Ascomycota</taxon>
        <taxon>Pezizomycotina</taxon>
        <taxon>Dothideomycetes</taxon>
        <taxon>Pleosporomycetidae</taxon>
        <taxon>Pleosporales</taxon>
        <taxon>Pleosporineae</taxon>
        <taxon>Phaeosphaeriaceae</taxon>
        <taxon>Setomelanomma</taxon>
    </lineage>
</organism>
<evidence type="ECO:0000313" key="2">
    <source>
        <dbReference type="EMBL" id="KAF2028166.1"/>
    </source>
</evidence>
<reference evidence="2" key="1">
    <citation type="journal article" date="2020" name="Stud. Mycol.">
        <title>101 Dothideomycetes genomes: a test case for predicting lifestyles and emergence of pathogens.</title>
        <authorList>
            <person name="Haridas S."/>
            <person name="Albert R."/>
            <person name="Binder M."/>
            <person name="Bloem J."/>
            <person name="Labutti K."/>
            <person name="Salamov A."/>
            <person name="Andreopoulos B."/>
            <person name="Baker S."/>
            <person name="Barry K."/>
            <person name="Bills G."/>
            <person name="Bluhm B."/>
            <person name="Cannon C."/>
            <person name="Castanera R."/>
            <person name="Culley D."/>
            <person name="Daum C."/>
            <person name="Ezra D."/>
            <person name="Gonzalez J."/>
            <person name="Henrissat B."/>
            <person name="Kuo A."/>
            <person name="Liang C."/>
            <person name="Lipzen A."/>
            <person name="Lutzoni F."/>
            <person name="Magnuson J."/>
            <person name="Mondo S."/>
            <person name="Nolan M."/>
            <person name="Ohm R."/>
            <person name="Pangilinan J."/>
            <person name="Park H.-J."/>
            <person name="Ramirez L."/>
            <person name="Alfaro M."/>
            <person name="Sun H."/>
            <person name="Tritt A."/>
            <person name="Yoshinaga Y."/>
            <person name="Zwiers L.-H."/>
            <person name="Turgeon B."/>
            <person name="Goodwin S."/>
            <person name="Spatafora J."/>
            <person name="Crous P."/>
            <person name="Grigoriev I."/>
        </authorList>
    </citation>
    <scope>NUCLEOTIDE SEQUENCE</scope>
    <source>
        <strain evidence="2">CBS 110217</strain>
    </source>
</reference>
<proteinExistence type="predicted"/>
<name>A0A9P4H4W5_9PLEO</name>
<keyword evidence="3" id="KW-1185">Reference proteome</keyword>
<evidence type="ECO:0000313" key="3">
    <source>
        <dbReference type="Proteomes" id="UP000799777"/>
    </source>
</evidence>
<feature type="domain" description="Heterokaryon incompatibility" evidence="1">
    <location>
        <begin position="42"/>
        <end position="133"/>
    </location>
</feature>
<dbReference type="Proteomes" id="UP000799777">
    <property type="component" value="Unassembled WGS sequence"/>
</dbReference>
<dbReference type="Pfam" id="PF06985">
    <property type="entry name" value="HET"/>
    <property type="match status" value="1"/>
</dbReference>
<dbReference type="InterPro" id="IPR052895">
    <property type="entry name" value="HetReg/Transcr_Mod"/>
</dbReference>
<dbReference type="PANTHER" id="PTHR24148:SF73">
    <property type="entry name" value="HET DOMAIN PROTEIN (AFU_ORTHOLOGUE AFUA_8G01020)"/>
    <property type="match status" value="1"/>
</dbReference>
<gene>
    <name evidence="2" type="ORF">EK21DRAFT_70251</name>
</gene>
<comment type="caution">
    <text evidence="2">The sequence shown here is derived from an EMBL/GenBank/DDBJ whole genome shotgun (WGS) entry which is preliminary data.</text>
</comment>
<dbReference type="AlphaFoldDB" id="A0A9P4H4W5"/>
<accession>A0A9P4H4W5</accession>
<dbReference type="EMBL" id="ML978216">
    <property type="protein sequence ID" value="KAF2028166.1"/>
    <property type="molecule type" value="Genomic_DNA"/>
</dbReference>
<evidence type="ECO:0000259" key="1">
    <source>
        <dbReference type="Pfam" id="PF06985"/>
    </source>
</evidence>
<dbReference type="InterPro" id="IPR010730">
    <property type="entry name" value="HET"/>
</dbReference>
<protein>
    <recommendedName>
        <fullName evidence="1">Heterokaryon incompatibility domain-containing protein</fullName>
    </recommendedName>
</protein>
<dbReference type="OrthoDB" id="3557394at2759"/>
<sequence>MLAACPRPVGREIRVLDLLPGCDDDEMKCEIRIINLDAVNEYEALSYVWGERNDEKEIEISGLCVQVTSNLHAALRRLRKKIGTRAIWIDQLCINQLDNDERAAQVAMMRDIYRRCAYCIMWFGEVKGEGFDLADAAEVFAFLNYASIASSTRRSVLPVLFEDSERGIRTRRAFAAFSMYGNPWWSRCRYDIPVATLFEYVTLDLIRDEGGLRPLLGSSEMPHRTPGLATWAIDFACTNWVEKRQLKWWTHSHRYRAFRANAENTLEIAACNDGKMLAMTGVYVDRVAHVGQVYSVSDRDAIDALAVLEVIDHAWAMLGNTVSAHKLSKRYFTGQSWSNAFQKTMIGDFIMEEFPVARADDIYLELETLLEGQGRYSPNSELWESVCGMVPNHVFFVTQSGYISIGPPDTQPGDEVWVLYGGQVPFILRPTDQSDESNEANLFRLVGDAYVHGIMDGEAVQAGHVARTISIA</sequence>